<protein>
    <recommendedName>
        <fullName evidence="2">Protein kinase domain-containing protein</fullName>
    </recommendedName>
</protein>
<evidence type="ECO:0008006" key="2">
    <source>
        <dbReference type="Google" id="ProtNLM"/>
    </source>
</evidence>
<organism evidence="1">
    <name type="scientific">viral metagenome</name>
    <dbReference type="NCBI Taxonomy" id="1070528"/>
    <lineage>
        <taxon>unclassified sequences</taxon>
        <taxon>metagenomes</taxon>
        <taxon>organismal metagenomes</taxon>
    </lineage>
</organism>
<dbReference type="InterPro" id="IPR011009">
    <property type="entry name" value="Kinase-like_dom_sf"/>
</dbReference>
<name>A0A6C0AIY3_9ZZZZ</name>
<dbReference type="EMBL" id="MN740651">
    <property type="protein sequence ID" value="QHS79739.1"/>
    <property type="molecule type" value="Genomic_DNA"/>
</dbReference>
<evidence type="ECO:0000313" key="1">
    <source>
        <dbReference type="EMBL" id="QHS79739.1"/>
    </source>
</evidence>
<dbReference type="SUPFAM" id="SSF56112">
    <property type="entry name" value="Protein kinase-like (PK-like)"/>
    <property type="match status" value="1"/>
</dbReference>
<dbReference type="AlphaFoldDB" id="A0A6C0AIY3"/>
<reference evidence="1" key="1">
    <citation type="journal article" date="2020" name="Nature">
        <title>Giant virus diversity and host interactions through global metagenomics.</title>
        <authorList>
            <person name="Schulz F."/>
            <person name="Roux S."/>
            <person name="Paez-Espino D."/>
            <person name="Jungbluth S."/>
            <person name="Walsh D.A."/>
            <person name="Denef V.J."/>
            <person name="McMahon K.D."/>
            <person name="Konstantinidis K.T."/>
            <person name="Eloe-Fadrosh E.A."/>
            <person name="Kyrpides N.C."/>
            <person name="Woyke T."/>
        </authorList>
    </citation>
    <scope>NUCLEOTIDE SEQUENCE</scope>
    <source>
        <strain evidence="1">GVMAG-S-1035303-20</strain>
    </source>
</reference>
<accession>A0A6C0AIY3</accession>
<sequence>MPIPSSTTFMKTVRDPLEIHFQKKAADLNIAPPIFDTNNTSYMVMLDLDEMSLADKYGSSASNIPTWIWKQIHYILNKLLKEGNIEYIDITPYNFIEKDGVVWCIDYGHATPFRGTIRNWFLKDMLDKKLRRWNPDFI</sequence>
<proteinExistence type="predicted"/>